<keyword evidence="2" id="KW-1185">Reference proteome</keyword>
<dbReference type="PANTHER" id="PTHR39598:SF1">
    <property type="entry name" value="AUSTINOID BIOSYNTHESIS CLUSTERS PROTEIN F-RELATED"/>
    <property type="match status" value="1"/>
</dbReference>
<dbReference type="SUPFAM" id="SSF54427">
    <property type="entry name" value="NTF2-like"/>
    <property type="match status" value="1"/>
</dbReference>
<evidence type="ECO:0000313" key="1">
    <source>
        <dbReference type="EMBL" id="ETS83963.1"/>
    </source>
</evidence>
<dbReference type="InterPro" id="IPR050977">
    <property type="entry name" value="Fungal_Meroterpenoid_Isomerase"/>
</dbReference>
<dbReference type="PANTHER" id="PTHR39598">
    <property type="entry name" value="AUSTINOL SYNTHESIS PROTEIN F-RELATED"/>
    <property type="match status" value="1"/>
</dbReference>
<sequence length="105" mass="12219">MSKRRQTALQAVQALNDWDIEAIMSYRHESCIHEMLPKSLERPPADNATFRKHFSALMPLLKNYKAEVEDLVEDAASNKVAVHIRGSADSDFEPYRNEFISKWRR</sequence>
<dbReference type="InterPro" id="IPR032710">
    <property type="entry name" value="NTF2-like_dom_sf"/>
</dbReference>
<dbReference type="AlphaFoldDB" id="W3XCY7"/>
<name>W3XCY7_PESFW</name>
<dbReference type="OrthoDB" id="3758478at2759"/>
<dbReference type="Proteomes" id="UP000030651">
    <property type="component" value="Unassembled WGS sequence"/>
</dbReference>
<dbReference type="eggNOG" id="ENOG502SDY6">
    <property type="taxonomic scope" value="Eukaryota"/>
</dbReference>
<dbReference type="EMBL" id="KI912111">
    <property type="protein sequence ID" value="ETS83963.1"/>
    <property type="molecule type" value="Genomic_DNA"/>
</dbReference>
<dbReference type="RefSeq" id="XP_007832611.1">
    <property type="nucleotide sequence ID" value="XM_007834420.1"/>
</dbReference>
<dbReference type="InParanoid" id="W3XCY7"/>
<organism evidence="1 2">
    <name type="scientific">Pestalotiopsis fici (strain W106-1 / CGMCC3.15140)</name>
    <dbReference type="NCBI Taxonomy" id="1229662"/>
    <lineage>
        <taxon>Eukaryota</taxon>
        <taxon>Fungi</taxon>
        <taxon>Dikarya</taxon>
        <taxon>Ascomycota</taxon>
        <taxon>Pezizomycotina</taxon>
        <taxon>Sordariomycetes</taxon>
        <taxon>Xylariomycetidae</taxon>
        <taxon>Amphisphaeriales</taxon>
        <taxon>Sporocadaceae</taxon>
        <taxon>Pestalotiopsis</taxon>
    </lineage>
</organism>
<reference evidence="2" key="1">
    <citation type="journal article" date="2015" name="BMC Genomics">
        <title>Genomic and transcriptomic analysis of the endophytic fungus Pestalotiopsis fici reveals its lifestyle and high potential for synthesis of natural products.</title>
        <authorList>
            <person name="Wang X."/>
            <person name="Zhang X."/>
            <person name="Liu L."/>
            <person name="Xiang M."/>
            <person name="Wang W."/>
            <person name="Sun X."/>
            <person name="Che Y."/>
            <person name="Guo L."/>
            <person name="Liu G."/>
            <person name="Guo L."/>
            <person name="Wang C."/>
            <person name="Yin W.B."/>
            <person name="Stadler M."/>
            <person name="Zhang X."/>
            <person name="Liu X."/>
        </authorList>
    </citation>
    <scope>NUCLEOTIDE SEQUENCE [LARGE SCALE GENOMIC DNA]</scope>
    <source>
        <strain evidence="2">W106-1 / CGMCC3.15140</strain>
    </source>
</reference>
<proteinExistence type="predicted"/>
<dbReference type="GeneID" id="19270852"/>
<dbReference type="Gene3D" id="3.10.450.50">
    <property type="match status" value="1"/>
</dbReference>
<dbReference type="HOGENOM" id="CLU_2237528_0_0_1"/>
<protein>
    <submittedName>
        <fullName evidence="1">Uncharacterized protein</fullName>
    </submittedName>
</protein>
<accession>W3XCY7</accession>
<evidence type="ECO:0000313" key="2">
    <source>
        <dbReference type="Proteomes" id="UP000030651"/>
    </source>
</evidence>
<gene>
    <name evidence="1" type="ORF">PFICI_05839</name>
</gene>
<dbReference type="STRING" id="1229662.W3XCY7"/>
<dbReference type="KEGG" id="pfy:PFICI_05839"/>